<reference evidence="1" key="1">
    <citation type="journal article" date="2014" name="Int. J. Syst. Evol. Microbiol.">
        <title>Complete genome sequence of Corynebacterium casei LMG S-19264T (=DSM 44701T), isolated from a smear-ripened cheese.</title>
        <authorList>
            <consortium name="US DOE Joint Genome Institute (JGI-PGF)"/>
            <person name="Walter F."/>
            <person name="Albersmeier A."/>
            <person name="Kalinowski J."/>
            <person name="Ruckert C."/>
        </authorList>
    </citation>
    <scope>NUCLEOTIDE SEQUENCE</scope>
    <source>
        <strain evidence="1">KCTC 32255</strain>
    </source>
</reference>
<evidence type="ECO:0000313" key="1">
    <source>
        <dbReference type="EMBL" id="GGZ10811.1"/>
    </source>
</evidence>
<evidence type="ECO:0008006" key="3">
    <source>
        <dbReference type="Google" id="ProtNLM"/>
    </source>
</evidence>
<comment type="caution">
    <text evidence="1">The sequence shown here is derived from an EMBL/GenBank/DDBJ whole genome shotgun (WGS) entry which is preliminary data.</text>
</comment>
<dbReference type="AlphaFoldDB" id="A0A918PHU6"/>
<protein>
    <recommendedName>
        <fullName evidence="3">DUF481 domain-containing protein</fullName>
    </recommendedName>
</protein>
<reference evidence="1" key="2">
    <citation type="submission" date="2020-09" db="EMBL/GenBank/DDBJ databases">
        <authorList>
            <person name="Sun Q."/>
            <person name="Kim S."/>
        </authorList>
    </citation>
    <scope>NUCLEOTIDE SEQUENCE</scope>
    <source>
        <strain evidence="1">KCTC 32255</strain>
    </source>
</reference>
<dbReference type="Pfam" id="PF04338">
    <property type="entry name" value="DUF481"/>
    <property type="match status" value="1"/>
</dbReference>
<sequence length="310" mass="34350">MVAVPAVVLDLPPYPPPLLVVAARPPVLAEPVRDMLKAIMKTEDTKAVETVVNLAVQTNPYDKDEIRAMHRAYLDRSAQLLAARSKADKERIRSSGVLELWKGQIELGAFRGTGNTDNFGFTGAIKLERKGIDWEHTVELRADYQKDRDTITREQYFAAYQPRYTLGDGIFTYARAQFEKDRIQGYNGRSTLSGGFGYRAIARKRVTLSIEAGPAVRRTNYVNQADETTWSALGALDFDWIVSPTLKITQDASAYVGSDNNTFTSLTGLEAGMARGLKARLSYAIEHETSPPAGALKTDTISRFSLVYGF</sequence>
<keyword evidence="2" id="KW-1185">Reference proteome</keyword>
<dbReference type="Proteomes" id="UP000648075">
    <property type="component" value="Unassembled WGS sequence"/>
</dbReference>
<proteinExistence type="predicted"/>
<evidence type="ECO:0000313" key="2">
    <source>
        <dbReference type="Proteomes" id="UP000648075"/>
    </source>
</evidence>
<organism evidence="1 2">
    <name type="scientific">Novosphingobium colocasiae</name>
    <dbReference type="NCBI Taxonomy" id="1256513"/>
    <lineage>
        <taxon>Bacteria</taxon>
        <taxon>Pseudomonadati</taxon>
        <taxon>Pseudomonadota</taxon>
        <taxon>Alphaproteobacteria</taxon>
        <taxon>Sphingomonadales</taxon>
        <taxon>Sphingomonadaceae</taxon>
        <taxon>Novosphingobium</taxon>
    </lineage>
</organism>
<name>A0A918PHU6_9SPHN</name>
<dbReference type="EMBL" id="BMZA01000011">
    <property type="protein sequence ID" value="GGZ10811.1"/>
    <property type="molecule type" value="Genomic_DNA"/>
</dbReference>
<dbReference type="InterPro" id="IPR007433">
    <property type="entry name" value="DUF481"/>
</dbReference>
<accession>A0A918PHU6</accession>
<gene>
    <name evidence="1" type="ORF">GCM10011614_27240</name>
</gene>